<dbReference type="Proteomes" id="UP000187735">
    <property type="component" value="Chromosome"/>
</dbReference>
<organism evidence="2 3">
    <name type="scientific">Fuerstiella marisgermanici</name>
    <dbReference type="NCBI Taxonomy" id="1891926"/>
    <lineage>
        <taxon>Bacteria</taxon>
        <taxon>Pseudomonadati</taxon>
        <taxon>Planctomycetota</taxon>
        <taxon>Planctomycetia</taxon>
        <taxon>Planctomycetales</taxon>
        <taxon>Planctomycetaceae</taxon>
        <taxon>Fuerstiella</taxon>
    </lineage>
</organism>
<sequence>MDRCQRSEVTASVVITRAGREAHDHASKDAAPPPTKRPGEVERATQCSGGGRASGEHASKACFQRAIRPPPILLRSIDPSRNKLREGSIEDTVWTYRANDHAMRVKPTTTTSASVTRVARAE</sequence>
<keyword evidence="3" id="KW-1185">Reference proteome</keyword>
<evidence type="ECO:0000313" key="3">
    <source>
        <dbReference type="Proteomes" id="UP000187735"/>
    </source>
</evidence>
<protein>
    <submittedName>
        <fullName evidence="2">Uncharacterized protein</fullName>
    </submittedName>
</protein>
<gene>
    <name evidence="2" type="ORF">Fuma_02685</name>
</gene>
<evidence type="ECO:0000313" key="2">
    <source>
        <dbReference type="EMBL" id="APZ93069.1"/>
    </source>
</evidence>
<evidence type="ECO:0000256" key="1">
    <source>
        <dbReference type="SAM" id="MobiDB-lite"/>
    </source>
</evidence>
<accession>A0A1P8WG74</accession>
<dbReference type="KEGG" id="fmr:Fuma_02685"/>
<dbReference type="AlphaFoldDB" id="A0A1P8WG74"/>
<dbReference type="EMBL" id="CP017641">
    <property type="protein sequence ID" value="APZ93069.1"/>
    <property type="molecule type" value="Genomic_DNA"/>
</dbReference>
<reference evidence="2 3" key="1">
    <citation type="journal article" date="2016" name="Front. Microbiol.">
        <title>Fuerstia marisgermanicae gen. nov., sp. nov., an Unusual Member of the Phylum Planctomycetes from the German Wadden Sea.</title>
        <authorList>
            <person name="Kohn T."/>
            <person name="Heuer A."/>
            <person name="Jogler M."/>
            <person name="Vollmers J."/>
            <person name="Boedeker C."/>
            <person name="Bunk B."/>
            <person name="Rast P."/>
            <person name="Borchert D."/>
            <person name="Glockner I."/>
            <person name="Freese H.M."/>
            <person name="Klenk H.P."/>
            <person name="Overmann J."/>
            <person name="Kaster A.K."/>
            <person name="Rohde M."/>
            <person name="Wiegand S."/>
            <person name="Jogler C."/>
        </authorList>
    </citation>
    <scope>NUCLEOTIDE SEQUENCE [LARGE SCALE GENOMIC DNA]</scope>
    <source>
        <strain evidence="2 3">NH11</strain>
    </source>
</reference>
<proteinExistence type="predicted"/>
<name>A0A1P8WG74_9PLAN</name>
<feature type="compositionally biased region" description="Basic and acidic residues" evidence="1">
    <location>
        <begin position="18"/>
        <end position="28"/>
    </location>
</feature>
<feature type="region of interest" description="Disordered" evidence="1">
    <location>
        <begin position="15"/>
        <end position="65"/>
    </location>
</feature>